<gene>
    <name evidence="1" type="ORF">QU481_05695</name>
</gene>
<accession>A0ABT7XKQ6</accession>
<dbReference type="EMBL" id="JAUEDK010000007">
    <property type="protein sequence ID" value="MDN0074386.1"/>
    <property type="molecule type" value="Genomic_DNA"/>
</dbReference>
<keyword evidence="2" id="KW-1185">Reference proteome</keyword>
<dbReference type="InterPro" id="IPR029058">
    <property type="entry name" value="AB_hydrolase_fold"/>
</dbReference>
<evidence type="ECO:0008006" key="3">
    <source>
        <dbReference type="Google" id="ProtNLM"/>
    </source>
</evidence>
<evidence type="ECO:0000313" key="2">
    <source>
        <dbReference type="Proteomes" id="UP001168540"/>
    </source>
</evidence>
<comment type="caution">
    <text evidence="1">The sequence shown here is derived from an EMBL/GenBank/DDBJ whole genome shotgun (WGS) entry which is preliminary data.</text>
</comment>
<dbReference type="RefSeq" id="WP_289828953.1">
    <property type="nucleotide sequence ID" value="NZ_JAUEDK010000007.1"/>
</dbReference>
<name>A0ABT7XKQ6_9NEIS</name>
<sequence length="235" mass="25791">MNPQTDWPMPPCTDDAQFFAAPKPGPNNSLVVLLPGAYCRPQDFVERGFVAELGERHPHAALLLLPIDPLAVTQGVALSRLADALAPWRDHYERIWLAGISLGALLTLAHLAESAEGVEGALAIAPYLGTRALEQAIRGSGSPATWAATQTPDWDARELEARVWYWLANGGAHQLPVSLGLAHDDRFRSSQNLAGDCWPAEHRFGVPGGHDWSAWRALWTLWLDRVNFSVSETHR</sequence>
<protein>
    <recommendedName>
        <fullName evidence="3">Alpha/beta hydrolase</fullName>
    </recommendedName>
</protein>
<organism evidence="1 2">
    <name type="scientific">Crenobacter oryzisoli</name>
    <dbReference type="NCBI Taxonomy" id="3056844"/>
    <lineage>
        <taxon>Bacteria</taxon>
        <taxon>Pseudomonadati</taxon>
        <taxon>Pseudomonadota</taxon>
        <taxon>Betaproteobacteria</taxon>
        <taxon>Neisseriales</taxon>
        <taxon>Neisseriaceae</taxon>
        <taxon>Crenobacter</taxon>
    </lineage>
</organism>
<dbReference type="SUPFAM" id="SSF53474">
    <property type="entry name" value="alpha/beta-Hydrolases"/>
    <property type="match status" value="1"/>
</dbReference>
<proteinExistence type="predicted"/>
<reference evidence="1" key="1">
    <citation type="submission" date="2023-06" db="EMBL/GenBank/DDBJ databases">
        <authorList>
            <person name="Zhang S."/>
        </authorList>
    </citation>
    <scope>NUCLEOTIDE SEQUENCE</scope>
    <source>
        <strain evidence="1">SG2303</strain>
    </source>
</reference>
<evidence type="ECO:0000313" key="1">
    <source>
        <dbReference type="EMBL" id="MDN0074386.1"/>
    </source>
</evidence>
<dbReference type="Gene3D" id="3.40.50.1820">
    <property type="entry name" value="alpha/beta hydrolase"/>
    <property type="match status" value="1"/>
</dbReference>
<dbReference type="Proteomes" id="UP001168540">
    <property type="component" value="Unassembled WGS sequence"/>
</dbReference>